<proteinExistence type="predicted"/>
<accession>A0A0E9XYB8</accession>
<protein>
    <submittedName>
        <fullName evidence="1">Uncharacterized protein</fullName>
    </submittedName>
</protein>
<reference evidence="1" key="1">
    <citation type="submission" date="2014-11" db="EMBL/GenBank/DDBJ databases">
        <authorList>
            <person name="Amaro Gonzalez C."/>
        </authorList>
    </citation>
    <scope>NUCLEOTIDE SEQUENCE</scope>
</reference>
<evidence type="ECO:0000313" key="1">
    <source>
        <dbReference type="EMBL" id="JAI07407.1"/>
    </source>
</evidence>
<sequence>MSAECTPTLFLSAEQLTIIQQYLLQFNGYNWVKNFKRNIKKIGEYSHNLNTVPEPWKQPELWWECGSLAMYNLYTVKTIISRCTREQISHTSISLLRVNGDRNHSSLLI</sequence>
<organism evidence="1">
    <name type="scientific">Anguilla anguilla</name>
    <name type="common">European freshwater eel</name>
    <name type="synonym">Muraena anguilla</name>
    <dbReference type="NCBI Taxonomy" id="7936"/>
    <lineage>
        <taxon>Eukaryota</taxon>
        <taxon>Metazoa</taxon>
        <taxon>Chordata</taxon>
        <taxon>Craniata</taxon>
        <taxon>Vertebrata</taxon>
        <taxon>Euteleostomi</taxon>
        <taxon>Actinopterygii</taxon>
        <taxon>Neopterygii</taxon>
        <taxon>Teleostei</taxon>
        <taxon>Anguilliformes</taxon>
        <taxon>Anguillidae</taxon>
        <taxon>Anguilla</taxon>
    </lineage>
</organism>
<dbReference type="AlphaFoldDB" id="A0A0E9XYB8"/>
<reference evidence="1" key="2">
    <citation type="journal article" date="2015" name="Fish Shellfish Immunol.">
        <title>Early steps in the European eel (Anguilla anguilla)-Vibrio vulnificus interaction in the gills: Role of the RtxA13 toxin.</title>
        <authorList>
            <person name="Callol A."/>
            <person name="Pajuelo D."/>
            <person name="Ebbesson L."/>
            <person name="Teles M."/>
            <person name="MacKenzie S."/>
            <person name="Amaro C."/>
        </authorList>
    </citation>
    <scope>NUCLEOTIDE SEQUENCE</scope>
</reference>
<dbReference type="EMBL" id="GBXM01001171">
    <property type="protein sequence ID" value="JAI07407.1"/>
    <property type="molecule type" value="Transcribed_RNA"/>
</dbReference>
<name>A0A0E9XYB8_ANGAN</name>